<dbReference type="GO" id="GO:0004176">
    <property type="term" value="F:ATP-dependent peptidase activity"/>
    <property type="evidence" value="ECO:0007669"/>
    <property type="project" value="InterPro"/>
</dbReference>
<dbReference type="GO" id="GO:0006515">
    <property type="term" value="P:protein quality control for misfolded or incompletely synthesized proteins"/>
    <property type="evidence" value="ECO:0007669"/>
    <property type="project" value="TreeGrafter"/>
</dbReference>
<dbReference type="Pfam" id="PF00574">
    <property type="entry name" value="CLP_protease"/>
    <property type="match status" value="1"/>
</dbReference>
<dbReference type="GO" id="GO:0009658">
    <property type="term" value="P:chloroplast organization"/>
    <property type="evidence" value="ECO:0007669"/>
    <property type="project" value="EnsemblPlants"/>
</dbReference>
<dbReference type="InterPro" id="IPR029045">
    <property type="entry name" value="ClpP/crotonase-like_dom_sf"/>
</dbReference>
<dbReference type="Gramene" id="GBG85318">
    <property type="protein sequence ID" value="GBG85318"/>
    <property type="gene ID" value="CBR_g39885"/>
</dbReference>
<dbReference type="GO" id="GO:0009534">
    <property type="term" value="C:chloroplast thylakoid"/>
    <property type="evidence" value="ECO:0007669"/>
    <property type="project" value="EnsemblPlants"/>
</dbReference>
<evidence type="ECO:0000313" key="3">
    <source>
        <dbReference type="EMBL" id="GBG85318.1"/>
    </source>
</evidence>
<dbReference type="GO" id="GO:0009840">
    <property type="term" value="C:chloroplastic endopeptidase Clp complex"/>
    <property type="evidence" value="ECO:0007669"/>
    <property type="project" value="EnsemblPlants"/>
</dbReference>
<dbReference type="InterPro" id="IPR001907">
    <property type="entry name" value="ClpP"/>
</dbReference>
<dbReference type="GO" id="GO:0003723">
    <property type="term" value="F:RNA binding"/>
    <property type="evidence" value="ECO:0007669"/>
    <property type="project" value="EnsemblPlants"/>
</dbReference>
<dbReference type="PANTHER" id="PTHR10381:SF55">
    <property type="entry name" value="ATP-DEPENDENT CLP PROTEASE PROTEOLYTIC SUBUNIT-RELATED PROTEIN 1, CHLOROPLASTIC"/>
    <property type="match status" value="1"/>
</dbReference>
<evidence type="ECO:0000256" key="1">
    <source>
        <dbReference type="ARBA" id="ARBA00007039"/>
    </source>
</evidence>
<dbReference type="PANTHER" id="PTHR10381">
    <property type="entry name" value="ATP-DEPENDENT CLP PROTEASE PROTEOLYTIC SUBUNIT"/>
    <property type="match status" value="1"/>
</dbReference>
<dbReference type="InterPro" id="IPR023562">
    <property type="entry name" value="ClpP/TepA"/>
</dbReference>
<evidence type="ECO:0000313" key="4">
    <source>
        <dbReference type="Proteomes" id="UP000265515"/>
    </source>
</evidence>
<feature type="region of interest" description="Disordered" evidence="2">
    <location>
        <begin position="58"/>
        <end position="78"/>
    </location>
</feature>
<dbReference type="AlphaFoldDB" id="A0A388LSK9"/>
<accession>A0A388LSK9</accession>
<dbReference type="Gene3D" id="3.90.226.10">
    <property type="entry name" value="2-enoyl-CoA Hydratase, Chain A, domain 1"/>
    <property type="match status" value="2"/>
</dbReference>
<evidence type="ECO:0008006" key="5">
    <source>
        <dbReference type="Google" id="ProtNLM"/>
    </source>
</evidence>
<sequence length="375" mass="41607">MAACHVATHTASSAGNGSLFAQCAEQRRTTPARCRRGDSCARQALLRTSVVVSFSPCSAPSRERKKRNEKVSMTKTRSLTRGRFLSGQRLTAKPLRAEPRSGNKGTCGARAALNDIPKQFREENLREGLTENFKNVPEFLYGLNPSQINMFVPEDGPVRRKTVTPEMITSAAAYREGGGMHSLFGVQDKSRLSMSVSMYAGGGYGRPKTSPPDLPSLLLDARICYLGMPIVPAVTELIIAELLWLNYDNPSKPIYFYINSPGTQNDQRESIGFETEAYAIADTMNAKELHANTCYYVDLLARGTGKKPEDLYIEIQRPSYFWPEEAIEYGLIDKIIQDRDVRMEKINYDEMLAQQKAIRGPGRPGAPMVQQGPPA</sequence>
<comment type="similarity">
    <text evidence="1">Belongs to the peptidase S14 family.</text>
</comment>
<comment type="caution">
    <text evidence="3">The sequence shown here is derived from an EMBL/GenBank/DDBJ whole genome shotgun (WGS) entry which is preliminary data.</text>
</comment>
<dbReference type="CDD" id="cd07017">
    <property type="entry name" value="S14_ClpP_2"/>
    <property type="match status" value="1"/>
</dbReference>
<reference evidence="3 4" key="1">
    <citation type="journal article" date="2018" name="Cell">
        <title>The Chara Genome: Secondary Complexity and Implications for Plant Terrestrialization.</title>
        <authorList>
            <person name="Nishiyama T."/>
            <person name="Sakayama H."/>
            <person name="Vries J.D."/>
            <person name="Buschmann H."/>
            <person name="Saint-Marcoux D."/>
            <person name="Ullrich K.K."/>
            <person name="Haas F.B."/>
            <person name="Vanderstraeten L."/>
            <person name="Becker D."/>
            <person name="Lang D."/>
            <person name="Vosolsobe S."/>
            <person name="Rombauts S."/>
            <person name="Wilhelmsson P.K.I."/>
            <person name="Janitza P."/>
            <person name="Kern R."/>
            <person name="Heyl A."/>
            <person name="Rumpler F."/>
            <person name="Villalobos L.I.A.C."/>
            <person name="Clay J.M."/>
            <person name="Skokan R."/>
            <person name="Toyoda A."/>
            <person name="Suzuki Y."/>
            <person name="Kagoshima H."/>
            <person name="Schijlen E."/>
            <person name="Tajeshwar N."/>
            <person name="Catarino B."/>
            <person name="Hetherington A.J."/>
            <person name="Saltykova A."/>
            <person name="Bonnot C."/>
            <person name="Breuninger H."/>
            <person name="Symeonidi A."/>
            <person name="Radhakrishnan G.V."/>
            <person name="Van Nieuwerburgh F."/>
            <person name="Deforce D."/>
            <person name="Chang C."/>
            <person name="Karol K.G."/>
            <person name="Hedrich R."/>
            <person name="Ulvskov P."/>
            <person name="Glockner G."/>
            <person name="Delwiche C.F."/>
            <person name="Petrasek J."/>
            <person name="Van de Peer Y."/>
            <person name="Friml J."/>
            <person name="Beilby M."/>
            <person name="Dolan L."/>
            <person name="Kohara Y."/>
            <person name="Sugano S."/>
            <person name="Fujiyama A."/>
            <person name="Delaux P.-M."/>
            <person name="Quint M."/>
            <person name="TheiBen G."/>
            <person name="Hagemann M."/>
            <person name="Harholt J."/>
            <person name="Dunand C."/>
            <person name="Zachgo S."/>
            <person name="Langdale J."/>
            <person name="Maumus F."/>
            <person name="Straeten D.V.D."/>
            <person name="Gould S.B."/>
            <person name="Rensing S.A."/>
        </authorList>
    </citation>
    <scope>NUCLEOTIDE SEQUENCE [LARGE SCALE GENOMIC DNA]</scope>
    <source>
        <strain evidence="3 4">S276</strain>
    </source>
</reference>
<protein>
    <recommendedName>
        <fullName evidence="5">ATP-dependent Clp protease proteolytic subunit</fullName>
    </recommendedName>
</protein>
<dbReference type="SUPFAM" id="SSF52096">
    <property type="entry name" value="ClpP/crotonase"/>
    <property type="match status" value="1"/>
</dbReference>
<dbReference type="Proteomes" id="UP000265515">
    <property type="component" value="Unassembled WGS sequence"/>
</dbReference>
<keyword evidence="4" id="KW-1185">Reference proteome</keyword>
<proteinExistence type="inferred from homology"/>
<name>A0A388LSK9_CHABU</name>
<dbReference type="OrthoDB" id="2017408at2759"/>
<dbReference type="STRING" id="69332.A0A388LSK9"/>
<dbReference type="GO" id="GO:0004252">
    <property type="term" value="F:serine-type endopeptidase activity"/>
    <property type="evidence" value="ECO:0007669"/>
    <property type="project" value="InterPro"/>
</dbReference>
<organism evidence="3 4">
    <name type="scientific">Chara braunii</name>
    <name type="common">Braun's stonewort</name>
    <dbReference type="NCBI Taxonomy" id="69332"/>
    <lineage>
        <taxon>Eukaryota</taxon>
        <taxon>Viridiplantae</taxon>
        <taxon>Streptophyta</taxon>
        <taxon>Charophyceae</taxon>
        <taxon>Charales</taxon>
        <taxon>Characeae</taxon>
        <taxon>Chara</taxon>
    </lineage>
</organism>
<dbReference type="GO" id="GO:0051117">
    <property type="term" value="F:ATPase binding"/>
    <property type="evidence" value="ECO:0007669"/>
    <property type="project" value="TreeGrafter"/>
</dbReference>
<dbReference type="EMBL" id="BFEA01000514">
    <property type="protein sequence ID" value="GBG85318.1"/>
    <property type="molecule type" value="Genomic_DNA"/>
</dbReference>
<gene>
    <name evidence="3" type="ORF">CBR_g39885</name>
</gene>
<dbReference type="GO" id="GO:0006364">
    <property type="term" value="P:rRNA processing"/>
    <property type="evidence" value="ECO:0007669"/>
    <property type="project" value="EnsemblPlants"/>
</dbReference>
<evidence type="ECO:0000256" key="2">
    <source>
        <dbReference type="SAM" id="MobiDB-lite"/>
    </source>
</evidence>